<evidence type="ECO:0000256" key="5">
    <source>
        <dbReference type="ARBA" id="ARBA00022759"/>
    </source>
</evidence>
<dbReference type="InterPro" id="IPR001878">
    <property type="entry name" value="Znf_CCHC"/>
</dbReference>
<dbReference type="Gene3D" id="3.10.10.10">
    <property type="entry name" value="HIV Type 1 Reverse Transcriptase, subunit A, domain 1"/>
    <property type="match status" value="1"/>
</dbReference>
<dbReference type="FunFam" id="3.10.10.10:FF:000007">
    <property type="entry name" value="Retrovirus-related Pol polyprotein from transposon 17.6-like Protein"/>
    <property type="match status" value="1"/>
</dbReference>
<accession>A0A2N9HSH9</accession>
<keyword evidence="4" id="KW-0540">Nuclease</keyword>
<keyword evidence="8" id="KW-0479">Metal-binding</keyword>
<keyword evidence="8" id="KW-0862">Zinc</keyword>
<keyword evidence="8" id="KW-0863">Zinc-finger</keyword>
<evidence type="ECO:0000256" key="3">
    <source>
        <dbReference type="ARBA" id="ARBA00022695"/>
    </source>
</evidence>
<protein>
    <recommendedName>
        <fullName evidence="14">Reverse transcriptase</fullName>
    </recommendedName>
</protein>
<reference evidence="13" key="1">
    <citation type="submission" date="2018-02" db="EMBL/GenBank/DDBJ databases">
        <authorList>
            <person name="Cohen D.B."/>
            <person name="Kent A.D."/>
        </authorList>
    </citation>
    <scope>NUCLEOTIDE SEQUENCE</scope>
</reference>
<dbReference type="GO" id="GO:0008270">
    <property type="term" value="F:zinc ion binding"/>
    <property type="evidence" value="ECO:0007669"/>
    <property type="project" value="UniProtKB-KW"/>
</dbReference>
<dbReference type="InterPro" id="IPR043128">
    <property type="entry name" value="Rev_trsase/Diguanyl_cyclase"/>
</dbReference>
<evidence type="ECO:0000256" key="6">
    <source>
        <dbReference type="ARBA" id="ARBA00022801"/>
    </source>
</evidence>
<evidence type="ECO:0000256" key="8">
    <source>
        <dbReference type="PROSITE-ProRule" id="PRU00047"/>
    </source>
</evidence>
<dbReference type="Gene3D" id="3.30.70.270">
    <property type="match status" value="1"/>
</dbReference>
<evidence type="ECO:0000313" key="13">
    <source>
        <dbReference type="EMBL" id="SPD15242.1"/>
    </source>
</evidence>
<dbReference type="GO" id="GO:0006508">
    <property type="term" value="P:proteolysis"/>
    <property type="evidence" value="ECO:0007669"/>
    <property type="project" value="UniProtKB-KW"/>
</dbReference>
<dbReference type="GO" id="GO:0003964">
    <property type="term" value="F:RNA-directed DNA polymerase activity"/>
    <property type="evidence" value="ECO:0007669"/>
    <property type="project" value="UniProtKB-KW"/>
</dbReference>
<evidence type="ECO:0000256" key="4">
    <source>
        <dbReference type="ARBA" id="ARBA00022722"/>
    </source>
</evidence>
<keyword evidence="1" id="KW-0645">Protease</keyword>
<dbReference type="EMBL" id="OIVN01004064">
    <property type="protein sequence ID" value="SPD15242.1"/>
    <property type="molecule type" value="Genomic_DNA"/>
</dbReference>
<feature type="region of interest" description="Disordered" evidence="10">
    <location>
        <begin position="821"/>
        <end position="854"/>
    </location>
</feature>
<dbReference type="PROSITE" id="PS50158">
    <property type="entry name" value="ZF_CCHC"/>
    <property type="match status" value="1"/>
</dbReference>
<evidence type="ECO:0000256" key="9">
    <source>
        <dbReference type="SAM" id="Coils"/>
    </source>
</evidence>
<dbReference type="GO" id="GO:0003676">
    <property type="term" value="F:nucleic acid binding"/>
    <property type="evidence" value="ECO:0007669"/>
    <property type="project" value="InterPro"/>
</dbReference>
<evidence type="ECO:0000259" key="12">
    <source>
        <dbReference type="PROSITE" id="PS50878"/>
    </source>
</evidence>
<dbReference type="InterPro" id="IPR043502">
    <property type="entry name" value="DNA/RNA_pol_sf"/>
</dbReference>
<feature type="domain" description="Reverse transcriptase" evidence="12">
    <location>
        <begin position="455"/>
        <end position="640"/>
    </location>
</feature>
<feature type="coiled-coil region" evidence="9">
    <location>
        <begin position="1139"/>
        <end position="1173"/>
    </location>
</feature>
<keyword evidence="2" id="KW-0808">Transferase</keyword>
<evidence type="ECO:0000259" key="11">
    <source>
        <dbReference type="PROSITE" id="PS50158"/>
    </source>
</evidence>
<keyword evidence="3" id="KW-0548">Nucleotidyltransferase</keyword>
<dbReference type="GO" id="GO:0008233">
    <property type="term" value="F:peptidase activity"/>
    <property type="evidence" value="ECO:0007669"/>
    <property type="project" value="UniProtKB-KW"/>
</dbReference>
<keyword evidence="5" id="KW-0255">Endonuclease</keyword>
<organism evidence="13">
    <name type="scientific">Fagus sylvatica</name>
    <name type="common">Beechnut</name>
    <dbReference type="NCBI Taxonomy" id="28930"/>
    <lineage>
        <taxon>Eukaryota</taxon>
        <taxon>Viridiplantae</taxon>
        <taxon>Streptophyta</taxon>
        <taxon>Embryophyta</taxon>
        <taxon>Tracheophyta</taxon>
        <taxon>Spermatophyta</taxon>
        <taxon>Magnoliopsida</taxon>
        <taxon>eudicotyledons</taxon>
        <taxon>Gunneridae</taxon>
        <taxon>Pentapetalae</taxon>
        <taxon>rosids</taxon>
        <taxon>fabids</taxon>
        <taxon>Fagales</taxon>
        <taxon>Fagaceae</taxon>
        <taxon>Fagus</taxon>
    </lineage>
</organism>
<dbReference type="Pfam" id="PF14303">
    <property type="entry name" value="NAM-associated"/>
    <property type="match status" value="1"/>
</dbReference>
<dbReference type="InterPro" id="IPR036875">
    <property type="entry name" value="Znf_CCHC_sf"/>
</dbReference>
<keyword evidence="7" id="KW-0695">RNA-directed DNA polymerase</keyword>
<dbReference type="Gene3D" id="4.10.60.10">
    <property type="entry name" value="Zinc finger, CCHC-type"/>
    <property type="match status" value="1"/>
</dbReference>
<dbReference type="InterPro" id="IPR056924">
    <property type="entry name" value="SH3_Tf2-1"/>
</dbReference>
<dbReference type="PANTHER" id="PTHR35046:SF9">
    <property type="entry name" value="RNA-DIRECTED DNA POLYMERASE"/>
    <property type="match status" value="1"/>
</dbReference>
<proteinExistence type="predicted"/>
<evidence type="ECO:0008006" key="14">
    <source>
        <dbReference type="Google" id="ProtNLM"/>
    </source>
</evidence>
<dbReference type="SUPFAM" id="SSF56672">
    <property type="entry name" value="DNA/RNA polymerases"/>
    <property type="match status" value="1"/>
</dbReference>
<feature type="compositionally biased region" description="Acidic residues" evidence="10">
    <location>
        <begin position="67"/>
        <end position="81"/>
    </location>
</feature>
<dbReference type="PANTHER" id="PTHR35046">
    <property type="entry name" value="ZINC KNUCKLE (CCHC-TYPE) FAMILY PROTEIN"/>
    <property type="match status" value="1"/>
</dbReference>
<gene>
    <name evidence="13" type="ORF">FSB_LOCUS43124</name>
</gene>
<dbReference type="InterPro" id="IPR041373">
    <property type="entry name" value="RT_RNaseH"/>
</dbReference>
<dbReference type="GO" id="GO:0004519">
    <property type="term" value="F:endonuclease activity"/>
    <property type="evidence" value="ECO:0007669"/>
    <property type="project" value="UniProtKB-KW"/>
</dbReference>
<dbReference type="SMART" id="SM00343">
    <property type="entry name" value="ZnF_C2HC"/>
    <property type="match status" value="1"/>
</dbReference>
<dbReference type="SUPFAM" id="SSF57756">
    <property type="entry name" value="Retrovirus zinc finger-like domains"/>
    <property type="match status" value="1"/>
</dbReference>
<keyword evidence="9" id="KW-0175">Coiled coil</keyword>
<sequence length="1193" mass="137637">MSHKGDSSPKGKADNSSFVLQAMQQQFERLNFVLGEVRDRMDLQDAAIRNLQGGRDRRRRERRVENEYENEGDGEDEEDLASEVGSGRHRRVRRERGHEWNPGGRDGVDRSLGNIKMKIPSFQGRTDPEGSRSVEDYHKEMEVAMIRANVEEDREATMARFLSGLNRDIANVIELQHYVEIEDMVHMAMKVERQLKRKGTARYTSVSNTTWKSKWDRNDSAEAKRKTEPPKGKDEGTSNKPKVESQPSRNRDIKCFKCLGSGHIASQCPNRRVMIMRDNGEVMTESEDDSDGMPELVDASDDDGVVYPVTGESLVARRALNTHIKVDDAEQQRENIFHTRCHVNNKWLNDCGEVRVDRQVLVTFSIGKYLDEVLCDVVPMHAGHILLGRPWQYDRRVTHDGFKNMYSFVKGGKTIKLAPLTPSQVYEDQLKLQSEEFEHVFPKEMPNELPPIRGIEHQIDFVPGAAIPNRPAYRSNPEETKELQRQVEDLMSKGAINNITVKYRHPIPRLDDMLDELHGSCIFSKIDLKSGYHQIRMKEGDEWKTAFKTKYGLYEWLVMPFGLTNAPSTFMRLMNHALRAFLGRFVVVYFDDILVYSKSLDEHVDYLHCVLAVLRKEKLNANLKKCSFYLDKVVFLGYVVSAKGIAVDEEKVKAVKEWPTTKSITEEKRSIAYFSEKLNGAALNYQTYDKELYALVGALETWQHYLWPKEFVIHTDHESLKHLKGQVNERSSLDGQKKAEMVKKLHESVQQHIEKRTEQYANKANKGRRQVIFEPSDWVWVHMRKERFPARRRSKLHPRGDGPFQILEKINDNAYKVDLPGEDSWSNPFEERGNDGNQGGPSLKDPLQVPDGPITRSRAKKIKEAMQGLVQSTWDEASKSPTIKVGKSQPLWRSSFVIWVLGIGIPFRGFISVEEDLLLVSAWLNISMDPIVGNQQKRNTYWDNIHEYFEKEKTSCISRTANSLMHRWSTIQVKTNKFCGFLAQVERRNESGLNEQDKISRAKEMFRSLLGASFQFEHCWNVLRHNPKWVDHCAKGKPKRRPAATSSASEPIQLEENDASQAAFVNLERPLGRKSEKARLNKRKSSESLCANLEGILTDMQEAKKLKSDEKKEILERACSQTEQLIQIRKAEVDNANARDQELIRLRQEKIKLERAKQEMEIIMMDISSLTAQQQHYIRQRRLEIIERQTKTT</sequence>
<dbReference type="AlphaFoldDB" id="A0A2N9HSH9"/>
<dbReference type="Pfam" id="PF00078">
    <property type="entry name" value="RVT_1"/>
    <property type="match status" value="1"/>
</dbReference>
<dbReference type="CDD" id="cd01647">
    <property type="entry name" value="RT_LTR"/>
    <property type="match status" value="1"/>
</dbReference>
<keyword evidence="6" id="KW-0378">Hydrolase</keyword>
<dbReference type="Pfam" id="PF24626">
    <property type="entry name" value="SH3_Tf2-1"/>
    <property type="match status" value="1"/>
</dbReference>
<feature type="region of interest" description="Disordered" evidence="10">
    <location>
        <begin position="1034"/>
        <end position="1055"/>
    </location>
</feature>
<evidence type="ECO:0000256" key="7">
    <source>
        <dbReference type="ARBA" id="ARBA00022918"/>
    </source>
</evidence>
<dbReference type="Pfam" id="PF17917">
    <property type="entry name" value="RT_RNaseH"/>
    <property type="match status" value="1"/>
</dbReference>
<feature type="region of interest" description="Disordered" evidence="10">
    <location>
        <begin position="214"/>
        <end position="248"/>
    </location>
</feature>
<name>A0A2N9HSH9_FAGSY</name>
<dbReference type="PROSITE" id="PS50878">
    <property type="entry name" value="RT_POL"/>
    <property type="match status" value="1"/>
</dbReference>
<evidence type="ECO:0000256" key="1">
    <source>
        <dbReference type="ARBA" id="ARBA00022670"/>
    </source>
</evidence>
<feature type="region of interest" description="Disordered" evidence="10">
    <location>
        <begin position="53"/>
        <end position="112"/>
    </location>
</feature>
<evidence type="ECO:0000256" key="10">
    <source>
        <dbReference type="SAM" id="MobiDB-lite"/>
    </source>
</evidence>
<dbReference type="InterPro" id="IPR000477">
    <property type="entry name" value="RT_dom"/>
</dbReference>
<feature type="domain" description="CCHC-type" evidence="11">
    <location>
        <begin position="254"/>
        <end position="270"/>
    </location>
</feature>
<dbReference type="InterPro" id="IPR029466">
    <property type="entry name" value="NAM-associated_C"/>
</dbReference>
<evidence type="ECO:0000256" key="2">
    <source>
        <dbReference type="ARBA" id="ARBA00022679"/>
    </source>
</evidence>